<feature type="repeat" description="WD" evidence="3">
    <location>
        <begin position="834"/>
        <end position="875"/>
    </location>
</feature>
<name>A0A0R3S3R5_9BILA</name>
<dbReference type="InterPro" id="IPR052752">
    <property type="entry name" value="NACHT-WD_repeat"/>
</dbReference>
<feature type="domain" description="NWD1/2-like winged helix-turn-helix" evidence="4">
    <location>
        <begin position="482"/>
        <end position="604"/>
    </location>
</feature>
<evidence type="ECO:0000313" key="5">
    <source>
        <dbReference type="Proteomes" id="UP000050640"/>
    </source>
</evidence>
<dbReference type="Pfam" id="PF00400">
    <property type="entry name" value="WD40"/>
    <property type="match status" value="5"/>
</dbReference>
<evidence type="ECO:0000256" key="1">
    <source>
        <dbReference type="ARBA" id="ARBA00022574"/>
    </source>
</evidence>
<dbReference type="SUPFAM" id="SSF50978">
    <property type="entry name" value="WD40 repeat-like"/>
    <property type="match status" value="3"/>
</dbReference>
<dbReference type="InterPro" id="IPR057588">
    <property type="entry name" value="NWD1/2-like_WH"/>
</dbReference>
<keyword evidence="5" id="KW-1185">Reference proteome</keyword>
<proteinExistence type="predicted"/>
<feature type="repeat" description="WD" evidence="3">
    <location>
        <begin position="1261"/>
        <end position="1299"/>
    </location>
</feature>
<dbReference type="PANTHER" id="PTHR19871">
    <property type="entry name" value="BETA TRANSDUCIN-RELATED PROTEIN"/>
    <property type="match status" value="1"/>
</dbReference>
<dbReference type="Gene3D" id="2.130.10.10">
    <property type="entry name" value="YVTN repeat-like/Quinoprotein amine dehydrogenase"/>
    <property type="match status" value="4"/>
</dbReference>
<dbReference type="WBParaSite" id="EEL_0000941501-mRNA-1">
    <property type="protein sequence ID" value="EEL_0000941501-mRNA-1"/>
    <property type="gene ID" value="EEL_0000941501"/>
</dbReference>
<keyword evidence="2" id="KW-0677">Repeat</keyword>
<protein>
    <submittedName>
        <fullName evidence="6">WD_REPEATS_REGION domain-containing protein</fullName>
    </submittedName>
</protein>
<dbReference type="PROSITE" id="PS50082">
    <property type="entry name" value="WD_REPEATS_2"/>
    <property type="match status" value="5"/>
</dbReference>
<organism evidence="5 6">
    <name type="scientific">Elaeophora elaphi</name>
    <dbReference type="NCBI Taxonomy" id="1147741"/>
    <lineage>
        <taxon>Eukaryota</taxon>
        <taxon>Metazoa</taxon>
        <taxon>Ecdysozoa</taxon>
        <taxon>Nematoda</taxon>
        <taxon>Chromadorea</taxon>
        <taxon>Rhabditida</taxon>
        <taxon>Spirurina</taxon>
        <taxon>Spiruromorpha</taxon>
        <taxon>Filarioidea</taxon>
        <taxon>Onchocercidae</taxon>
        <taxon>Elaeophora</taxon>
    </lineage>
</organism>
<dbReference type="InterPro" id="IPR015943">
    <property type="entry name" value="WD40/YVTN_repeat-like_dom_sf"/>
</dbReference>
<evidence type="ECO:0000256" key="3">
    <source>
        <dbReference type="PROSITE-ProRule" id="PRU00221"/>
    </source>
</evidence>
<dbReference type="PROSITE" id="PS50294">
    <property type="entry name" value="WD_REPEATS_REGION"/>
    <property type="match status" value="4"/>
</dbReference>
<keyword evidence="1 3" id="KW-0853">WD repeat</keyword>
<dbReference type="InterPro" id="IPR027417">
    <property type="entry name" value="P-loop_NTPase"/>
</dbReference>
<dbReference type="PANTHER" id="PTHR19871:SF38">
    <property type="entry name" value="PROTEIN QUI-1"/>
    <property type="match status" value="1"/>
</dbReference>
<dbReference type="CDD" id="cd00200">
    <property type="entry name" value="WD40"/>
    <property type="match status" value="1"/>
</dbReference>
<feature type="repeat" description="WD" evidence="3">
    <location>
        <begin position="918"/>
        <end position="959"/>
    </location>
</feature>
<dbReference type="SUPFAM" id="SSF52540">
    <property type="entry name" value="P-loop containing nucleoside triphosphate hydrolases"/>
    <property type="match status" value="1"/>
</dbReference>
<evidence type="ECO:0000313" key="6">
    <source>
        <dbReference type="WBParaSite" id="EEL_0000941501-mRNA-1"/>
    </source>
</evidence>
<evidence type="ECO:0000256" key="2">
    <source>
        <dbReference type="ARBA" id="ARBA00022737"/>
    </source>
</evidence>
<evidence type="ECO:0000259" key="4">
    <source>
        <dbReference type="Pfam" id="PF25469"/>
    </source>
</evidence>
<dbReference type="STRING" id="1147741.A0A0R3S3R5"/>
<feature type="repeat" description="WD" evidence="3">
    <location>
        <begin position="1300"/>
        <end position="1341"/>
    </location>
</feature>
<dbReference type="InterPro" id="IPR036322">
    <property type="entry name" value="WD40_repeat_dom_sf"/>
</dbReference>
<feature type="repeat" description="WD" evidence="3">
    <location>
        <begin position="1128"/>
        <end position="1169"/>
    </location>
</feature>
<reference evidence="6" key="1">
    <citation type="submission" date="2017-02" db="UniProtKB">
        <authorList>
            <consortium name="WormBaseParasite"/>
        </authorList>
    </citation>
    <scope>IDENTIFICATION</scope>
</reference>
<dbReference type="Gene3D" id="3.40.50.300">
    <property type="entry name" value="P-loop containing nucleotide triphosphate hydrolases"/>
    <property type="match status" value="1"/>
</dbReference>
<sequence>MVTALVELYVASMFRLNAASEVTYVRPAETDINDKQSQQCKSSAKKLQQARIMFFFPSLKEFEREYRALVKDVAIDVQHYALQLGVDVEFVEPITDSLDMETFQSMLSVFSKHTSYLMCFLGDQYGKCILPVKMPMEKFQIAQNNNNEREEQSEIPENLFPSAAEQITQIALIQPSKVVFCLRDVKALKKTVLSSEASIISLNMESDEITEDKSQDVSRKPNTYIKWFIKKVTDHLQNFVATFSTPPMPSVEAHSLAKAENEVHLAFAERQLPEKWLSRENVDKMLDIWMNKSKGYFHIIGNQTSGKTALLCQLHAVLIKKDRYVITRFVNLTNGSEYAHELWHGICMTLCTLTGQDAQPLLTSCHLSSTLTIMKSLLEKLNRPVFVLIDDANMIKYGRVMSNLDQQFRKCLSNLVLICTTDHSITIPFLLQQPILFELPDFTIDEVMQYVRLNVDDNALNKQEMDKIQNIVEANNNNIIIAQLLLKQIINGTNRPLVGDIDEHFSRAENDSGFMFMQTFAQLLLVSPHGLTTLEIMDALTMSDKLNDEIIANASLSLRLHSVIDKLGCLIVEFVCGNRLVYKWSHLFIINIARRRYLTNQKELIKAHGLIAKLFADINNTHSICSLLPSPNEIPTFPRPLKQDDGTVNVRKVHNLWYHLLHTGNMDDLKRFAICHFEYIEACIRACGIFQLLSIYEECCMQVLHHDIQVLFQQVIFPSLNTIIRDRDQLAAELINRLQYTRATNSHFLNIMVEQAMSWVDRYHDRPILVPLTCWIPPKKVEQILSFTLPEWRPSYTILQPTYNHQHLLIAGNESTIGLVYMYHITSQLLIRTFQGHEKRVTSISVSCNGAFFVTTSTDCTVRIWHFSEDEAVQVMKPHKGRVICSLITSDCKYVITGGTDSCANVISVENWEVVQSFKDHTGTVVSLALASNDEFLVTGSGEFVVIVWNLLTGELAVRLAGLMAPVSCITMTSNDAFVVVACEDETLKVFATVSGQELHELSGHDGKVVSMVAAYDDCQLFVATFAKIYVFDIHNGKLLDILNCINRQPVTSLKITNDNYFLLSACGNRVSIWNIQHQRHKTNANREKGIVTDICMSPDEKSAACTTSDGVVALWDLEICQCICTMVQKRSVPVLRVRFCIDSVYLLSGDAEGQINIWNSSNGKLRRIHHSKAIESIFCLSDGFRILSVDQSSIILIWNLFGADETLQADRILAFTGIQPPIFLPPKGTHLIGYLPTSKKELRVWAIEDESVVMKAEICHNEEITCFNVSSKGTLLVTGSADLSLKLWQISTGFLMQVLVGHEETIMCCAIANDENMIISGAKDSQIIVWATSTGNALLSMKTESPVIALIINADTTLDNDAYVLANSTGLIQAHSIKDGTLLSCFNAHSTAKKLVASMDCNRILLQLTDCSRLPILCLHNTPANKLLGSIEYVKSTDYTRKGLKSNIRSSAKHSTKTKTTMENKNRARIVDYSSSCRKSTMQAGGREQAPLHSILKSSKSMTPNSSAVSLAKG</sequence>
<dbReference type="SMART" id="SM00320">
    <property type="entry name" value="WD40"/>
    <property type="match status" value="11"/>
</dbReference>
<dbReference type="Pfam" id="PF25469">
    <property type="entry name" value="WHD_NWD1"/>
    <property type="match status" value="1"/>
</dbReference>
<accession>A0A0R3S3R5</accession>
<dbReference type="InterPro" id="IPR001680">
    <property type="entry name" value="WD40_rpt"/>
</dbReference>
<dbReference type="Proteomes" id="UP000050640">
    <property type="component" value="Unplaced"/>
</dbReference>